<name>A0AAE0M0N5_9PEZI</name>
<keyword evidence="2" id="KW-1185">Reference proteome</keyword>
<dbReference type="Proteomes" id="UP001283341">
    <property type="component" value="Unassembled WGS sequence"/>
</dbReference>
<organism evidence="1 2">
    <name type="scientific">Apodospora peruviana</name>
    <dbReference type="NCBI Taxonomy" id="516989"/>
    <lineage>
        <taxon>Eukaryota</taxon>
        <taxon>Fungi</taxon>
        <taxon>Dikarya</taxon>
        <taxon>Ascomycota</taxon>
        <taxon>Pezizomycotina</taxon>
        <taxon>Sordariomycetes</taxon>
        <taxon>Sordariomycetidae</taxon>
        <taxon>Sordariales</taxon>
        <taxon>Lasiosphaeriaceae</taxon>
        <taxon>Apodospora</taxon>
    </lineage>
</organism>
<reference evidence="1" key="1">
    <citation type="journal article" date="2023" name="Mol. Phylogenet. Evol.">
        <title>Genome-scale phylogeny and comparative genomics of the fungal order Sordariales.</title>
        <authorList>
            <person name="Hensen N."/>
            <person name="Bonometti L."/>
            <person name="Westerberg I."/>
            <person name="Brannstrom I.O."/>
            <person name="Guillou S."/>
            <person name="Cros-Aarteil S."/>
            <person name="Calhoun S."/>
            <person name="Haridas S."/>
            <person name="Kuo A."/>
            <person name="Mondo S."/>
            <person name="Pangilinan J."/>
            <person name="Riley R."/>
            <person name="LaButti K."/>
            <person name="Andreopoulos B."/>
            <person name="Lipzen A."/>
            <person name="Chen C."/>
            <person name="Yan M."/>
            <person name="Daum C."/>
            <person name="Ng V."/>
            <person name="Clum A."/>
            <person name="Steindorff A."/>
            <person name="Ohm R.A."/>
            <person name="Martin F."/>
            <person name="Silar P."/>
            <person name="Natvig D.O."/>
            <person name="Lalanne C."/>
            <person name="Gautier V."/>
            <person name="Ament-Velasquez S.L."/>
            <person name="Kruys A."/>
            <person name="Hutchinson M.I."/>
            <person name="Powell A.J."/>
            <person name="Barry K."/>
            <person name="Miller A.N."/>
            <person name="Grigoriev I.V."/>
            <person name="Debuchy R."/>
            <person name="Gladieux P."/>
            <person name="Hiltunen Thoren M."/>
            <person name="Johannesson H."/>
        </authorList>
    </citation>
    <scope>NUCLEOTIDE SEQUENCE</scope>
    <source>
        <strain evidence="1">CBS 118394</strain>
    </source>
</reference>
<protein>
    <recommendedName>
        <fullName evidence="3">BTB domain-containing protein</fullName>
    </recommendedName>
</protein>
<evidence type="ECO:0000313" key="2">
    <source>
        <dbReference type="Proteomes" id="UP001283341"/>
    </source>
</evidence>
<accession>A0AAE0M0N5</accession>
<dbReference type="AlphaFoldDB" id="A0AAE0M0N5"/>
<sequence>METSMSDETSDIVELVTIVPDGDIILDVTFETSKKTLKAARAARAARKVTKGKPNPDASLPPLKPTLRVQYRVYSSVLREVSKYFRALLGFDSYAEGKTIETAFKELSLQGTNPSEAATKDLPHIAIHVDDKESQSANQQVVFEDIMDILHGIALPSAPVTMHFLATMGVLADRFDCLEPVMKGFKSELKFKSFKWPATQTRLSRYEDGEVLTAEAEGVLRQKIYVAWLFNQPLKFEKSTAELILYGSRRWSALGEDDETDSSYTAPWWQLPDNIETELQERRTCILNTIASIPQHFLKLYTSRDRQCKLGYDSSSSCDSYQLGETIKFLVKHNLFSLVDFSPSSLQRIPDFATVEINYILGLLKQFPGYQIDKNHTNCGLRTRIRPILDVVASLLSSRSVSLSRTLWASDRQLATWTSSAGEGGIETVSLVTPPTSTAMRVRAVHNPFKIVKTFEFTRSIASEQQLRHAGALGSDGLARAMFTANEWDWTPQGS</sequence>
<evidence type="ECO:0008006" key="3">
    <source>
        <dbReference type="Google" id="ProtNLM"/>
    </source>
</evidence>
<reference evidence="1" key="2">
    <citation type="submission" date="2023-06" db="EMBL/GenBank/DDBJ databases">
        <authorList>
            <consortium name="Lawrence Berkeley National Laboratory"/>
            <person name="Haridas S."/>
            <person name="Hensen N."/>
            <person name="Bonometti L."/>
            <person name="Westerberg I."/>
            <person name="Brannstrom I.O."/>
            <person name="Guillou S."/>
            <person name="Cros-Aarteil S."/>
            <person name="Calhoun S."/>
            <person name="Kuo A."/>
            <person name="Mondo S."/>
            <person name="Pangilinan J."/>
            <person name="Riley R."/>
            <person name="Labutti K."/>
            <person name="Andreopoulos B."/>
            <person name="Lipzen A."/>
            <person name="Chen C."/>
            <person name="Yanf M."/>
            <person name="Daum C."/>
            <person name="Ng V."/>
            <person name="Clum A."/>
            <person name="Steindorff A."/>
            <person name="Ohm R."/>
            <person name="Martin F."/>
            <person name="Silar P."/>
            <person name="Natvig D."/>
            <person name="Lalanne C."/>
            <person name="Gautier V."/>
            <person name="Ament-Velasquez S.L."/>
            <person name="Kruys A."/>
            <person name="Hutchinson M.I."/>
            <person name="Powell A.J."/>
            <person name="Barry K."/>
            <person name="Miller A.N."/>
            <person name="Grigoriev I.V."/>
            <person name="Debuchy R."/>
            <person name="Gladieux P."/>
            <person name="Thoren M.H."/>
            <person name="Johannesson H."/>
        </authorList>
    </citation>
    <scope>NUCLEOTIDE SEQUENCE</scope>
    <source>
        <strain evidence="1">CBS 118394</strain>
    </source>
</reference>
<proteinExistence type="predicted"/>
<dbReference type="EMBL" id="JAUEDM010000006">
    <property type="protein sequence ID" value="KAK3314762.1"/>
    <property type="molecule type" value="Genomic_DNA"/>
</dbReference>
<evidence type="ECO:0000313" key="1">
    <source>
        <dbReference type="EMBL" id="KAK3314762.1"/>
    </source>
</evidence>
<gene>
    <name evidence="1" type="ORF">B0H66DRAFT_321457</name>
</gene>
<comment type="caution">
    <text evidence="1">The sequence shown here is derived from an EMBL/GenBank/DDBJ whole genome shotgun (WGS) entry which is preliminary data.</text>
</comment>